<name>A0A914VZ43_9BILA</name>
<dbReference type="InterPro" id="IPR007577">
    <property type="entry name" value="GlycoTrfase_DXD_sugar-bd_CS"/>
</dbReference>
<dbReference type="Gene3D" id="3.90.550.20">
    <property type="match status" value="1"/>
</dbReference>
<reference evidence="2" key="1">
    <citation type="submission" date="2022-11" db="UniProtKB">
        <authorList>
            <consortium name="WormBaseParasite"/>
        </authorList>
    </citation>
    <scope>IDENTIFICATION</scope>
</reference>
<protein>
    <submittedName>
        <fullName evidence="2">Alpha-1,4-N-acetylglucosaminyltransferase</fullName>
    </submittedName>
</protein>
<dbReference type="InterPro" id="IPR029044">
    <property type="entry name" value="Nucleotide-diphossugar_trans"/>
</dbReference>
<sequence length="122" mass="13844">MASSHPDRTVMVHVRKELPDMHLWSSLDNVIICLINDSTVCTDTPAEQFYSKFIHELMPKSKFGAVELSDILRVCIVYRLGGTYVDTDVIQLASFNESIEDFVLNQYGRAVNTLFHFTSKGN</sequence>
<evidence type="ECO:0000313" key="2">
    <source>
        <dbReference type="WBParaSite" id="PSAMB.scaffold2806size21166.g19247.t1"/>
    </source>
</evidence>
<proteinExistence type="predicted"/>
<accession>A0A914VZ43</accession>
<dbReference type="Pfam" id="PF04488">
    <property type="entry name" value="Gly_transf_sug"/>
    <property type="match status" value="1"/>
</dbReference>
<dbReference type="WBParaSite" id="PSAMB.scaffold2806size21166.g19247.t1">
    <property type="protein sequence ID" value="PSAMB.scaffold2806size21166.g19247.t1"/>
    <property type="gene ID" value="PSAMB.scaffold2806size21166.g19247"/>
</dbReference>
<keyword evidence="1" id="KW-1185">Reference proteome</keyword>
<evidence type="ECO:0000313" key="1">
    <source>
        <dbReference type="Proteomes" id="UP000887566"/>
    </source>
</evidence>
<organism evidence="1 2">
    <name type="scientific">Plectus sambesii</name>
    <dbReference type="NCBI Taxonomy" id="2011161"/>
    <lineage>
        <taxon>Eukaryota</taxon>
        <taxon>Metazoa</taxon>
        <taxon>Ecdysozoa</taxon>
        <taxon>Nematoda</taxon>
        <taxon>Chromadorea</taxon>
        <taxon>Plectida</taxon>
        <taxon>Plectina</taxon>
        <taxon>Plectoidea</taxon>
        <taxon>Plectidae</taxon>
        <taxon>Plectus</taxon>
    </lineage>
</organism>
<dbReference type="AlphaFoldDB" id="A0A914VZ43"/>
<dbReference type="Proteomes" id="UP000887566">
    <property type="component" value="Unplaced"/>
</dbReference>
<dbReference type="SUPFAM" id="SSF53448">
    <property type="entry name" value="Nucleotide-diphospho-sugar transferases"/>
    <property type="match status" value="1"/>
</dbReference>